<evidence type="ECO:0000313" key="1">
    <source>
        <dbReference type="EMBL" id="RGS45601.1"/>
    </source>
</evidence>
<dbReference type="EMBL" id="QRVN01000032">
    <property type="protein sequence ID" value="RGS45601.1"/>
    <property type="molecule type" value="Genomic_DNA"/>
</dbReference>
<accession>A0AA92TJW5</accession>
<sequence length="139" mass="15452">MNSAYLFNNADRYIDNVARRVSNTFRYKGYEVNEVKLPTGEWDISLKKGNLFQAVLGMQTALKVRLSASTPHALVKMNIGLFGQQAIPTILTIAVWWPIALCQIAGLVKQHKLDQEVIAVIANSFNMAAGHTITYSVID</sequence>
<reference evidence="1 2" key="1">
    <citation type="submission" date="2018-08" db="EMBL/GenBank/DDBJ databases">
        <title>A genome reference for cultivated species of the human gut microbiota.</title>
        <authorList>
            <person name="Zou Y."/>
            <person name="Xue W."/>
            <person name="Luo G."/>
        </authorList>
    </citation>
    <scope>NUCLEOTIDE SEQUENCE [LARGE SCALE GENOMIC DNA]</scope>
    <source>
        <strain evidence="1 2">AF22-1</strain>
    </source>
</reference>
<dbReference type="AlphaFoldDB" id="A0AA92TJW5"/>
<dbReference type="Proteomes" id="UP000286113">
    <property type="component" value="Unassembled WGS sequence"/>
</dbReference>
<protein>
    <submittedName>
        <fullName evidence="1">Uncharacterized protein</fullName>
    </submittedName>
</protein>
<name>A0AA92TJW5_9BACT</name>
<proteinExistence type="predicted"/>
<evidence type="ECO:0000313" key="2">
    <source>
        <dbReference type="Proteomes" id="UP000286113"/>
    </source>
</evidence>
<gene>
    <name evidence="1" type="ORF">DWX90_13155</name>
</gene>
<organism evidence="1 2">
    <name type="scientific">Segatella copri</name>
    <dbReference type="NCBI Taxonomy" id="165179"/>
    <lineage>
        <taxon>Bacteria</taxon>
        <taxon>Pseudomonadati</taxon>
        <taxon>Bacteroidota</taxon>
        <taxon>Bacteroidia</taxon>
        <taxon>Bacteroidales</taxon>
        <taxon>Prevotellaceae</taxon>
        <taxon>Segatella</taxon>
    </lineage>
</organism>
<comment type="caution">
    <text evidence="1">The sequence shown here is derived from an EMBL/GenBank/DDBJ whole genome shotgun (WGS) entry which is preliminary data.</text>
</comment>